<name>A0A089HJL7_PAEDU</name>
<proteinExistence type="predicted"/>
<dbReference type="RefSeq" id="WP_042205212.1">
    <property type="nucleotide sequence ID" value="NZ_CP009288.1"/>
</dbReference>
<gene>
    <name evidence="1" type="ORF">PDUR_04255</name>
</gene>
<protein>
    <submittedName>
        <fullName evidence="1">Uncharacterized protein</fullName>
    </submittedName>
</protein>
<dbReference type="EMBL" id="CP009288">
    <property type="protein sequence ID" value="AIQ11292.1"/>
    <property type="molecule type" value="Genomic_DNA"/>
</dbReference>
<dbReference type="Proteomes" id="UP000029409">
    <property type="component" value="Chromosome"/>
</dbReference>
<evidence type="ECO:0000313" key="2">
    <source>
        <dbReference type="Proteomes" id="UP000029409"/>
    </source>
</evidence>
<dbReference type="STRING" id="44251.PDUR_04255"/>
<dbReference type="OrthoDB" id="2901859at2"/>
<dbReference type="KEGG" id="pdu:PDUR_04255"/>
<evidence type="ECO:0000313" key="1">
    <source>
        <dbReference type="EMBL" id="AIQ11292.1"/>
    </source>
</evidence>
<organism evidence="1 2">
    <name type="scientific">Paenibacillus durus</name>
    <name type="common">Paenibacillus azotofixans</name>
    <dbReference type="NCBI Taxonomy" id="44251"/>
    <lineage>
        <taxon>Bacteria</taxon>
        <taxon>Bacillati</taxon>
        <taxon>Bacillota</taxon>
        <taxon>Bacilli</taxon>
        <taxon>Bacillales</taxon>
        <taxon>Paenibacillaceae</taxon>
        <taxon>Paenibacillus</taxon>
    </lineage>
</organism>
<keyword evidence="2" id="KW-1185">Reference proteome</keyword>
<dbReference type="AlphaFoldDB" id="A0A089HJL7"/>
<sequence length="66" mass="7338">MKNQVQIFEDEFLNENSGEAVKGVTVVVDGYFKQVLDTILQNEKSYGGYTNLIANALARGINKTIK</sequence>
<reference evidence="1 2" key="1">
    <citation type="submission" date="2014-08" db="EMBL/GenBank/DDBJ databases">
        <title>Comparative genomics of the Paenibacillus odorifer group.</title>
        <authorList>
            <person name="den Bakker H.C."/>
            <person name="Tsai Y.-C."/>
            <person name="Martin N."/>
            <person name="Korlach J."/>
            <person name="Wiedmann M."/>
        </authorList>
    </citation>
    <scope>NUCLEOTIDE SEQUENCE [LARGE SCALE GENOMIC DNA]</scope>
    <source>
        <strain evidence="1 2">DSM 1735</strain>
    </source>
</reference>
<accession>A0A089HJL7</accession>